<dbReference type="EMBL" id="LT630450">
    <property type="protein sequence ID" value="SFV72264.1"/>
    <property type="molecule type" value="Genomic_DNA"/>
</dbReference>
<dbReference type="Pfam" id="PF12911">
    <property type="entry name" value="OppC_N"/>
    <property type="match status" value="1"/>
</dbReference>
<dbReference type="InterPro" id="IPR025966">
    <property type="entry name" value="OppC_N"/>
</dbReference>
<feature type="transmembrane region" description="Helical" evidence="7">
    <location>
        <begin position="75"/>
        <end position="100"/>
    </location>
</feature>
<evidence type="ECO:0000256" key="4">
    <source>
        <dbReference type="ARBA" id="ARBA00022692"/>
    </source>
</evidence>
<proteinExistence type="inferred from homology"/>
<keyword evidence="3" id="KW-1003">Cell membrane</keyword>
<name>A0A1K1LC37_9BACT</name>
<keyword evidence="4 7" id="KW-0812">Transmembrane</keyword>
<dbReference type="Gene3D" id="1.10.3720.10">
    <property type="entry name" value="MetI-like"/>
    <property type="match status" value="1"/>
</dbReference>
<comment type="similarity">
    <text evidence="7">Belongs to the binding-protein-dependent transport system permease family.</text>
</comment>
<dbReference type="RefSeq" id="WP_072332316.1">
    <property type="nucleotide sequence ID" value="NZ_CALUWT010000011.1"/>
</dbReference>
<evidence type="ECO:0000313" key="10">
    <source>
        <dbReference type="Proteomes" id="UP000186323"/>
    </source>
</evidence>
<keyword evidence="5 7" id="KW-1133">Transmembrane helix</keyword>
<dbReference type="GO" id="GO:0005886">
    <property type="term" value="C:plasma membrane"/>
    <property type="evidence" value="ECO:0007669"/>
    <property type="project" value="UniProtKB-SubCell"/>
</dbReference>
<dbReference type="PROSITE" id="PS50928">
    <property type="entry name" value="ABC_TM1"/>
    <property type="match status" value="1"/>
</dbReference>
<evidence type="ECO:0000256" key="1">
    <source>
        <dbReference type="ARBA" id="ARBA00004651"/>
    </source>
</evidence>
<dbReference type="PANTHER" id="PTHR43386:SF1">
    <property type="entry name" value="D,D-DIPEPTIDE TRANSPORT SYSTEM PERMEASE PROTEIN DDPC-RELATED"/>
    <property type="match status" value="1"/>
</dbReference>
<comment type="subcellular location">
    <subcellularLocation>
        <location evidence="1 7">Cell membrane</location>
        <topology evidence="1 7">Multi-pass membrane protein</topology>
    </subcellularLocation>
</comment>
<dbReference type="Proteomes" id="UP000186323">
    <property type="component" value="Chromosome I"/>
</dbReference>
<organism evidence="9 10">
    <name type="scientific">Desulfovibrio piger</name>
    <dbReference type="NCBI Taxonomy" id="901"/>
    <lineage>
        <taxon>Bacteria</taxon>
        <taxon>Pseudomonadati</taxon>
        <taxon>Thermodesulfobacteriota</taxon>
        <taxon>Desulfovibrionia</taxon>
        <taxon>Desulfovibrionales</taxon>
        <taxon>Desulfovibrionaceae</taxon>
        <taxon>Desulfovibrio</taxon>
    </lineage>
</organism>
<evidence type="ECO:0000256" key="6">
    <source>
        <dbReference type="ARBA" id="ARBA00023136"/>
    </source>
</evidence>
<evidence type="ECO:0000256" key="5">
    <source>
        <dbReference type="ARBA" id="ARBA00022989"/>
    </source>
</evidence>
<evidence type="ECO:0000256" key="7">
    <source>
        <dbReference type="RuleBase" id="RU363032"/>
    </source>
</evidence>
<feature type="transmembrane region" description="Helical" evidence="7">
    <location>
        <begin position="242"/>
        <end position="260"/>
    </location>
</feature>
<keyword evidence="10" id="KW-1185">Reference proteome</keyword>
<dbReference type="InterPro" id="IPR035906">
    <property type="entry name" value="MetI-like_sf"/>
</dbReference>
<feature type="transmembrane region" description="Helical" evidence="7">
    <location>
        <begin position="192"/>
        <end position="217"/>
    </location>
</feature>
<dbReference type="PANTHER" id="PTHR43386">
    <property type="entry name" value="OLIGOPEPTIDE TRANSPORT SYSTEM PERMEASE PROTEIN APPC"/>
    <property type="match status" value="1"/>
</dbReference>
<dbReference type="InterPro" id="IPR050366">
    <property type="entry name" value="BP-dependent_transpt_permease"/>
</dbReference>
<reference evidence="10" key="1">
    <citation type="submission" date="2016-10" db="EMBL/GenBank/DDBJ databases">
        <authorList>
            <person name="Wegmann U."/>
        </authorList>
    </citation>
    <scope>NUCLEOTIDE SEQUENCE [LARGE SCALE GENOMIC DNA]</scope>
</reference>
<evidence type="ECO:0000256" key="3">
    <source>
        <dbReference type="ARBA" id="ARBA00022475"/>
    </source>
</evidence>
<dbReference type="AlphaFoldDB" id="A0A1K1LC37"/>
<feature type="domain" description="ABC transmembrane type-1" evidence="8">
    <location>
        <begin position="71"/>
        <end position="260"/>
    </location>
</feature>
<accession>A0A1K1LC37</accession>
<dbReference type="InterPro" id="IPR053474">
    <property type="entry name" value="Staphylopine_ABC_permease"/>
</dbReference>
<keyword evidence="2 7" id="KW-0813">Transport</keyword>
<dbReference type="CDD" id="cd06261">
    <property type="entry name" value="TM_PBP2"/>
    <property type="match status" value="1"/>
</dbReference>
<dbReference type="KEGG" id="dpg:DESPIGER_0374"/>
<gene>
    <name evidence="9" type="ORF">DESPIGER_0374</name>
</gene>
<evidence type="ECO:0000259" key="8">
    <source>
        <dbReference type="PROSITE" id="PS50928"/>
    </source>
</evidence>
<keyword evidence="6 7" id="KW-0472">Membrane</keyword>
<dbReference type="OrthoDB" id="9783218at2"/>
<evidence type="ECO:0000256" key="2">
    <source>
        <dbReference type="ARBA" id="ARBA00022448"/>
    </source>
</evidence>
<protein>
    <submittedName>
        <fullName evidence="9">Nickel transport system permease protein NikC (TC 3.A.1.5.3)</fullName>
    </submittedName>
</protein>
<evidence type="ECO:0000313" key="9">
    <source>
        <dbReference type="EMBL" id="SFV72264.1"/>
    </source>
</evidence>
<dbReference type="SUPFAM" id="SSF161098">
    <property type="entry name" value="MetI-like"/>
    <property type="match status" value="1"/>
</dbReference>
<dbReference type="Pfam" id="PF00528">
    <property type="entry name" value="BPD_transp_1"/>
    <property type="match status" value="1"/>
</dbReference>
<sequence length="274" mass="29980">MLQQLFKNPMALLCMGIVLVTALLGIFAPWVAPNDPYANDILNKFDSPSWHYPLGTDHLGRCVFSRMLFGIRPTLFLSLLTMLGTIGLGVIMGITAGYFRGTVDEVIMRVVDVMLSFPSQIIILAVVALLGVDIRNVVIASIFIKWAWYARMIRTATIKYTGMNFVLFSRSIGSGNFYILTRHMLPCIAAELAVLASLDTGWAILNISTLSFLGLGVQAPVPEWGAMLNEAKNVMVSNPEQMIVPGIAVVVLVGAFNMLGDCLRDALDPKAVRQ</sequence>
<feature type="transmembrane region" description="Helical" evidence="7">
    <location>
        <begin position="12"/>
        <end position="32"/>
    </location>
</feature>
<dbReference type="InterPro" id="IPR000515">
    <property type="entry name" value="MetI-like"/>
</dbReference>
<dbReference type="NCBIfam" id="NF045473">
    <property type="entry name" value="Opp1C"/>
    <property type="match status" value="1"/>
</dbReference>
<dbReference type="GO" id="GO:0055085">
    <property type="term" value="P:transmembrane transport"/>
    <property type="evidence" value="ECO:0007669"/>
    <property type="project" value="InterPro"/>
</dbReference>
<feature type="transmembrane region" description="Helical" evidence="7">
    <location>
        <begin position="121"/>
        <end position="148"/>
    </location>
</feature>